<proteinExistence type="predicted"/>
<name>A0A1D9P2W3_9FIRM</name>
<dbReference type="InterPro" id="IPR050270">
    <property type="entry name" value="DegV_domain_contain"/>
</dbReference>
<evidence type="ECO:0000313" key="2">
    <source>
        <dbReference type="EMBL" id="AOZ96694.1"/>
    </source>
</evidence>
<dbReference type="Pfam" id="PF02645">
    <property type="entry name" value="DegV"/>
    <property type="match status" value="1"/>
</dbReference>
<dbReference type="InterPro" id="IPR043168">
    <property type="entry name" value="DegV_C"/>
</dbReference>
<dbReference type="InterPro" id="IPR003797">
    <property type="entry name" value="DegV"/>
</dbReference>
<dbReference type="EMBL" id="CP017831">
    <property type="protein sequence ID" value="AOZ96694.1"/>
    <property type="molecule type" value="Genomic_DNA"/>
</dbReference>
<dbReference type="Proteomes" id="UP000179284">
    <property type="component" value="Chromosome I"/>
</dbReference>
<evidence type="ECO:0000256" key="1">
    <source>
        <dbReference type="ARBA" id="ARBA00023121"/>
    </source>
</evidence>
<keyword evidence="1" id="KW-0446">Lipid-binding</keyword>
<dbReference type="NCBIfam" id="TIGR00762">
    <property type="entry name" value="DegV"/>
    <property type="match status" value="1"/>
</dbReference>
<dbReference type="PANTHER" id="PTHR33434">
    <property type="entry name" value="DEGV DOMAIN-CONTAINING PROTEIN DR_1986-RELATED"/>
    <property type="match status" value="1"/>
</dbReference>
<dbReference type="Gene3D" id="3.30.1180.10">
    <property type="match status" value="1"/>
</dbReference>
<keyword evidence="3" id="KW-1185">Reference proteome</keyword>
<dbReference type="RefSeq" id="WP_071176360.1">
    <property type="nucleotide sequence ID" value="NZ_CP017831.1"/>
</dbReference>
<evidence type="ECO:0000313" key="3">
    <source>
        <dbReference type="Proteomes" id="UP000179284"/>
    </source>
</evidence>
<dbReference type="SUPFAM" id="SSF82549">
    <property type="entry name" value="DAK1/DegV-like"/>
    <property type="match status" value="1"/>
</dbReference>
<organism evidence="2 3">
    <name type="scientific">Butyrivibrio hungatei</name>
    <dbReference type="NCBI Taxonomy" id="185008"/>
    <lineage>
        <taxon>Bacteria</taxon>
        <taxon>Bacillati</taxon>
        <taxon>Bacillota</taxon>
        <taxon>Clostridia</taxon>
        <taxon>Lachnospirales</taxon>
        <taxon>Lachnospiraceae</taxon>
        <taxon>Butyrivibrio</taxon>
    </lineage>
</organism>
<dbReference type="KEGG" id="bhu:bhn_I1661"/>
<sequence length="278" mass="30554">MSFKIVVDSCCDLPAEYKKDPRFEVVPLILQVDEHVIVDDDTFDQQDYLAKVAASSECAKTACPSPELYMKAFDCDADDIYVITLSSKLSGSYNSALLGKNLYLEEIGEKNIHIIDSLSASSGEVNIAYKVVDLAESGLKFEDVVTKIEEYRDEMSTFFVLDSLETLRKNGRLSGMKALVATTLNIKPICYGTNGSIDQRGQGIGMKKALVKMADIIAAEVKNPEEKRVMIAHVNCYERACVVRDLILKNTPFKEAVILDTAGVSTTYAGDGGIIVTY</sequence>
<dbReference type="PANTHER" id="PTHR33434:SF2">
    <property type="entry name" value="FATTY ACID-BINDING PROTEIN TM_1468"/>
    <property type="match status" value="1"/>
</dbReference>
<dbReference type="Gene3D" id="3.40.50.10440">
    <property type="entry name" value="Dihydroxyacetone kinase, domain 1"/>
    <property type="match status" value="1"/>
</dbReference>
<dbReference type="GO" id="GO:0008289">
    <property type="term" value="F:lipid binding"/>
    <property type="evidence" value="ECO:0007669"/>
    <property type="project" value="UniProtKB-KW"/>
</dbReference>
<protein>
    <submittedName>
        <fullName evidence="2">DegV family protein</fullName>
    </submittedName>
</protein>
<accession>A0A1D9P2W3</accession>
<dbReference type="OrthoDB" id="2138472at2"/>
<dbReference type="Gene3D" id="2.20.28.50">
    <property type="entry name" value="degv family protein"/>
    <property type="match status" value="1"/>
</dbReference>
<gene>
    <name evidence="2" type="ORF">bhn_I1661</name>
</gene>
<dbReference type="AlphaFoldDB" id="A0A1D9P2W3"/>
<dbReference type="PROSITE" id="PS51482">
    <property type="entry name" value="DEGV"/>
    <property type="match status" value="1"/>
</dbReference>
<reference evidence="3" key="1">
    <citation type="submission" date="2016-10" db="EMBL/GenBank/DDBJ databases">
        <title>The complete genome sequence of the rumen bacterium Butyrivibrio hungatei MB2003.</title>
        <authorList>
            <person name="Palevich N."/>
            <person name="Kelly W.J."/>
            <person name="Leahy S.C."/>
            <person name="Altermann E."/>
            <person name="Rakonjac J."/>
            <person name="Attwood G.T."/>
        </authorList>
    </citation>
    <scope>NUCLEOTIDE SEQUENCE [LARGE SCALE GENOMIC DNA]</scope>
    <source>
        <strain evidence="3">MB2003</strain>
    </source>
</reference>